<organism evidence="1 2">
    <name type="scientific">Candidatus Litorirhabdus singularis</name>
    <dbReference type="NCBI Taxonomy" id="2518993"/>
    <lineage>
        <taxon>Bacteria</taxon>
        <taxon>Pseudomonadati</taxon>
        <taxon>Pseudomonadota</taxon>
        <taxon>Gammaproteobacteria</taxon>
        <taxon>Cellvibrionales</taxon>
        <taxon>Halieaceae</taxon>
        <taxon>Candidatus Litorirhabdus</taxon>
    </lineage>
</organism>
<dbReference type="RefSeq" id="WP_279244291.1">
    <property type="nucleotide sequence ID" value="NZ_SHNN01000001.1"/>
</dbReference>
<evidence type="ECO:0000313" key="2">
    <source>
        <dbReference type="Proteomes" id="UP001143362"/>
    </source>
</evidence>
<protein>
    <submittedName>
        <fullName evidence="1">Uncharacterized protein</fullName>
    </submittedName>
</protein>
<dbReference type="EMBL" id="SHNN01000001">
    <property type="protein sequence ID" value="MCX2980314.1"/>
    <property type="molecule type" value="Genomic_DNA"/>
</dbReference>
<name>A0ABT3TE79_9GAMM</name>
<gene>
    <name evidence="1" type="ORF">EYC98_05450</name>
</gene>
<keyword evidence="2" id="KW-1185">Reference proteome</keyword>
<accession>A0ABT3TE79</accession>
<proteinExistence type="predicted"/>
<reference evidence="1" key="1">
    <citation type="submission" date="2019-02" db="EMBL/GenBank/DDBJ databases">
        <authorList>
            <person name="Li S.-H."/>
        </authorList>
    </citation>
    <scope>NUCLEOTIDE SEQUENCE</scope>
    <source>
        <strain evidence="1">IMCC14734</strain>
    </source>
</reference>
<dbReference type="Proteomes" id="UP001143362">
    <property type="component" value="Unassembled WGS sequence"/>
</dbReference>
<evidence type="ECO:0000313" key="1">
    <source>
        <dbReference type="EMBL" id="MCX2980314.1"/>
    </source>
</evidence>
<comment type="caution">
    <text evidence="1">The sequence shown here is derived from an EMBL/GenBank/DDBJ whole genome shotgun (WGS) entry which is preliminary data.</text>
</comment>
<sequence>MLKKKDQTKIWRKSVSQLALEGSNIVSQNKTVVLAILLMVLSACDGAGTEDTAGVAAQDQPSIRNVPDPAMAPVVEPAIALATKPDVLPTQLTLDKNQQRIFVPDLGWLPLAEFWDIYENNPARLPPDFDYKAMHQLKLSMAGKEHDDAKGFSNSQ</sequence>